<name>A0A6A7BU39_9PEZI</name>
<accession>A0A6A7BU39</accession>
<organism evidence="1 2">
    <name type="scientific">Piedraia hortae CBS 480.64</name>
    <dbReference type="NCBI Taxonomy" id="1314780"/>
    <lineage>
        <taxon>Eukaryota</taxon>
        <taxon>Fungi</taxon>
        <taxon>Dikarya</taxon>
        <taxon>Ascomycota</taxon>
        <taxon>Pezizomycotina</taxon>
        <taxon>Dothideomycetes</taxon>
        <taxon>Dothideomycetidae</taxon>
        <taxon>Capnodiales</taxon>
        <taxon>Piedraiaceae</taxon>
        <taxon>Piedraia</taxon>
    </lineage>
</organism>
<dbReference type="Proteomes" id="UP000799421">
    <property type="component" value="Unassembled WGS sequence"/>
</dbReference>
<dbReference type="AlphaFoldDB" id="A0A6A7BU39"/>
<evidence type="ECO:0000313" key="2">
    <source>
        <dbReference type="Proteomes" id="UP000799421"/>
    </source>
</evidence>
<protein>
    <submittedName>
        <fullName evidence="1">Uncharacterized protein</fullName>
    </submittedName>
</protein>
<evidence type="ECO:0000313" key="1">
    <source>
        <dbReference type="EMBL" id="KAF2858018.1"/>
    </source>
</evidence>
<dbReference type="EMBL" id="MU006020">
    <property type="protein sequence ID" value="KAF2858018.1"/>
    <property type="molecule type" value="Genomic_DNA"/>
</dbReference>
<keyword evidence="2" id="KW-1185">Reference proteome</keyword>
<reference evidence="1" key="1">
    <citation type="journal article" date="2020" name="Stud. Mycol.">
        <title>101 Dothideomycetes genomes: a test case for predicting lifestyles and emergence of pathogens.</title>
        <authorList>
            <person name="Haridas S."/>
            <person name="Albert R."/>
            <person name="Binder M."/>
            <person name="Bloem J."/>
            <person name="Labutti K."/>
            <person name="Salamov A."/>
            <person name="Andreopoulos B."/>
            <person name="Baker S."/>
            <person name="Barry K."/>
            <person name="Bills G."/>
            <person name="Bluhm B."/>
            <person name="Cannon C."/>
            <person name="Castanera R."/>
            <person name="Culley D."/>
            <person name="Daum C."/>
            <person name="Ezra D."/>
            <person name="Gonzalez J."/>
            <person name="Henrissat B."/>
            <person name="Kuo A."/>
            <person name="Liang C."/>
            <person name="Lipzen A."/>
            <person name="Lutzoni F."/>
            <person name="Magnuson J."/>
            <person name="Mondo S."/>
            <person name="Nolan M."/>
            <person name="Ohm R."/>
            <person name="Pangilinan J."/>
            <person name="Park H.-J."/>
            <person name="Ramirez L."/>
            <person name="Alfaro M."/>
            <person name="Sun H."/>
            <person name="Tritt A."/>
            <person name="Yoshinaga Y."/>
            <person name="Zwiers L.-H."/>
            <person name="Turgeon B."/>
            <person name="Goodwin S."/>
            <person name="Spatafora J."/>
            <person name="Crous P."/>
            <person name="Grigoriev I."/>
        </authorList>
    </citation>
    <scope>NUCLEOTIDE SEQUENCE</scope>
    <source>
        <strain evidence="1">CBS 480.64</strain>
    </source>
</reference>
<proteinExistence type="predicted"/>
<gene>
    <name evidence="1" type="ORF">K470DRAFT_260239</name>
</gene>
<sequence length="139" mass="15764">MLYTHDSKDCISEWDIEKACIVRTLDPGPDSSIGWIVVDGLFVSSTFLPVVDRLAANEADPPQMQTDSSASTRSTSMFQGRQICALDRTEQWITVHGRKMFIRPAQLLDYDWFSCGQTMVFPNRDTGFTVLYFTGKVHF</sequence>